<dbReference type="Proteomes" id="UP001221413">
    <property type="component" value="Unassembled WGS sequence"/>
</dbReference>
<dbReference type="AlphaFoldDB" id="A0AAD6NJC6"/>
<organism evidence="2 3">
    <name type="scientific">Drechslerella dactyloides</name>
    <name type="common">Nematode-trapping fungus</name>
    <name type="synonym">Arthrobotrys dactyloides</name>
    <dbReference type="NCBI Taxonomy" id="74499"/>
    <lineage>
        <taxon>Eukaryota</taxon>
        <taxon>Fungi</taxon>
        <taxon>Dikarya</taxon>
        <taxon>Ascomycota</taxon>
        <taxon>Pezizomycotina</taxon>
        <taxon>Orbiliomycetes</taxon>
        <taxon>Orbiliales</taxon>
        <taxon>Orbiliaceae</taxon>
        <taxon>Drechslerella</taxon>
    </lineage>
</organism>
<gene>
    <name evidence="2" type="ORF">Dda_2469</name>
</gene>
<keyword evidence="3" id="KW-1185">Reference proteome</keyword>
<feature type="region of interest" description="Disordered" evidence="1">
    <location>
        <begin position="181"/>
        <end position="221"/>
    </location>
</feature>
<feature type="region of interest" description="Disordered" evidence="1">
    <location>
        <begin position="911"/>
        <end position="1010"/>
    </location>
</feature>
<reference evidence="2" key="1">
    <citation type="submission" date="2023-01" db="EMBL/GenBank/DDBJ databases">
        <title>The chitinases involved in constricting ring structure development in the nematode-trapping fungus Drechslerella dactyloides.</title>
        <authorList>
            <person name="Wang R."/>
            <person name="Zhang L."/>
            <person name="Tang P."/>
            <person name="Li S."/>
            <person name="Liang L."/>
        </authorList>
    </citation>
    <scope>NUCLEOTIDE SEQUENCE</scope>
    <source>
        <strain evidence="2">YMF1.00031</strain>
    </source>
</reference>
<feature type="compositionally biased region" description="Polar residues" evidence="1">
    <location>
        <begin position="501"/>
        <end position="510"/>
    </location>
</feature>
<evidence type="ECO:0000313" key="3">
    <source>
        <dbReference type="Proteomes" id="UP001221413"/>
    </source>
</evidence>
<feature type="compositionally biased region" description="Polar residues" evidence="1">
    <location>
        <begin position="181"/>
        <end position="192"/>
    </location>
</feature>
<feature type="compositionally biased region" description="Polar residues" evidence="1">
    <location>
        <begin position="156"/>
        <end position="173"/>
    </location>
</feature>
<feature type="compositionally biased region" description="Basic and acidic residues" evidence="1">
    <location>
        <begin position="913"/>
        <end position="926"/>
    </location>
</feature>
<feature type="compositionally biased region" description="Polar residues" evidence="1">
    <location>
        <begin position="518"/>
        <end position="527"/>
    </location>
</feature>
<evidence type="ECO:0000313" key="2">
    <source>
        <dbReference type="EMBL" id="KAJ6261671.1"/>
    </source>
</evidence>
<comment type="caution">
    <text evidence="2">The sequence shown here is derived from an EMBL/GenBank/DDBJ whole genome shotgun (WGS) entry which is preliminary data.</text>
</comment>
<feature type="region of interest" description="Disordered" evidence="1">
    <location>
        <begin position="19"/>
        <end position="42"/>
    </location>
</feature>
<dbReference type="EMBL" id="JAQGDS010000003">
    <property type="protein sequence ID" value="KAJ6261671.1"/>
    <property type="molecule type" value="Genomic_DNA"/>
</dbReference>
<sequence>MFARRQWCFDEDAKIDPSSVGDFSEGVATGVRGPEEGENDFAEGDYGEVEIVIRFKGRTGSSTTSSRTLKLMSEHVSVPTVTKVEQSTGVLPRDSHRVYLPQSNQRLCVVDKETGCACNEFRPPILSSLLSRSLSGSGLVLTPSLDSCNGTCSLSDQTSDDYTMPTSNSTSSLLGKKRLLSNASDDGNQTQPTKKHPRLSQAEAADAQDTNDGEENGERHTCPYFKMYPERHLECGTKDLAQRPKIKSHIIKDHLKKSGIPIPPEIKSQKCEPWDRWCKWIVQDSSKADRPVPNSNPDFYPILNYIVTAASEIPSDGLTCFSSVMLRLFKAVHSKPGEWSPFINGLESLEQSLNNTGPLSINGGESLHGTSQKEEDDIAAVESAESNYHQDQPELDIGLPLSHQCNDIPLSHYPTAGSALPEDLTVPSPFNLSAHSTLTDLPHSHLSEDYGSTHSPLDQALFVSPNEFMVWLNCNMMGDPTMQRDEQIPEPGYYEPMQNCSKTTEPSNNHFAAAPSGIGTNSKSLLRSAQPPRVRKRKNGSIRSQHVGGAPLNDKAAVPPVKNMISVTAAPMRAEQYEYAGIFSVKAFLDWLRTTFDFSLDGNDGRKLWCVDSREDIQVSDGNSIEAHCSTWSTKGSFTDMPSFRIDTDSSRAFGADKYANFTPERPIVVSTNLYPRCLEGQDETQHGLHKRIEQVYARDDLTIRSCKFAKNQRMRVTDPGYIPAAVPVVEKYEFPAPNNGSEYRELGRVDSLRTAFLAAWHPASLHFNQYFIEARDYLDRNKLWVDEVFLIAYHGDDFLDKSAAVVSRWQPTVVICCPRPEKWYGVIVERAKLAFWPDSLFPRVVLFRGRARNFYPAEGLRGVYYIDHCLTRDRPWGFDSEFDEYSGEEWWDEDEDEDEEVMTPEEAALYEEVSKEKAPEEEAPKQRSPRKGSPTKGSRHGSPTKRSPRKGSPVKEEYRTPRENAREKSASDPGKLKEVEADPAEGESETKVRRPRAGTDVDAYYFQYS</sequence>
<accession>A0AAD6NJC6</accession>
<feature type="compositionally biased region" description="Basic residues" evidence="1">
    <location>
        <begin position="938"/>
        <end position="950"/>
    </location>
</feature>
<evidence type="ECO:0000256" key="1">
    <source>
        <dbReference type="SAM" id="MobiDB-lite"/>
    </source>
</evidence>
<protein>
    <submittedName>
        <fullName evidence="2">Uncharacterized protein</fullName>
    </submittedName>
</protein>
<feature type="compositionally biased region" description="Basic and acidic residues" evidence="1">
    <location>
        <begin position="954"/>
        <end position="981"/>
    </location>
</feature>
<feature type="region of interest" description="Disordered" evidence="1">
    <location>
        <begin position="156"/>
        <end position="175"/>
    </location>
</feature>
<proteinExistence type="predicted"/>
<name>A0AAD6NJC6_DREDA</name>
<feature type="region of interest" description="Disordered" evidence="1">
    <location>
        <begin position="501"/>
        <end position="555"/>
    </location>
</feature>